<organism evidence="7 8">
    <name type="scientific">Bombus impatiens</name>
    <name type="common">Bumblebee</name>
    <dbReference type="NCBI Taxonomy" id="132113"/>
    <lineage>
        <taxon>Eukaryota</taxon>
        <taxon>Metazoa</taxon>
        <taxon>Ecdysozoa</taxon>
        <taxon>Arthropoda</taxon>
        <taxon>Hexapoda</taxon>
        <taxon>Insecta</taxon>
        <taxon>Pterygota</taxon>
        <taxon>Neoptera</taxon>
        <taxon>Endopterygota</taxon>
        <taxon>Hymenoptera</taxon>
        <taxon>Apocrita</taxon>
        <taxon>Aculeata</taxon>
        <taxon>Apoidea</taxon>
        <taxon>Anthophila</taxon>
        <taxon>Apidae</taxon>
        <taxon>Bombus</taxon>
        <taxon>Pyrobombus</taxon>
    </lineage>
</organism>
<dbReference type="GO" id="GO:0005737">
    <property type="term" value="C:cytoplasm"/>
    <property type="evidence" value="ECO:0007669"/>
    <property type="project" value="UniProtKB-SubCell"/>
</dbReference>
<evidence type="ECO:0000256" key="3">
    <source>
        <dbReference type="ARBA" id="ARBA00022737"/>
    </source>
</evidence>
<protein>
    <submittedName>
        <fullName evidence="8">Uncharacterized protein LOC100741747 isoform X4</fullName>
    </submittedName>
</protein>
<keyword evidence="4" id="KW-0744">Spermatogenesis</keyword>
<dbReference type="Gene3D" id="3.30.420.610">
    <property type="entry name" value="LOTUS domain-like"/>
    <property type="match status" value="2"/>
</dbReference>
<feature type="coiled-coil region" evidence="5">
    <location>
        <begin position="153"/>
        <end position="180"/>
    </location>
</feature>
<accession>A0A6P8L1I8</accession>
<dbReference type="Gene3D" id="2.30.30.140">
    <property type="match status" value="1"/>
</dbReference>
<dbReference type="InterPro" id="IPR002999">
    <property type="entry name" value="Tudor"/>
</dbReference>
<evidence type="ECO:0000259" key="6">
    <source>
        <dbReference type="PROSITE" id="PS51644"/>
    </source>
</evidence>
<keyword evidence="4" id="KW-0221">Differentiation</keyword>
<dbReference type="SUPFAM" id="SSF63748">
    <property type="entry name" value="Tudor/PWWP/MBT"/>
    <property type="match status" value="1"/>
</dbReference>
<dbReference type="Gene3D" id="2.40.50.90">
    <property type="match status" value="1"/>
</dbReference>
<keyword evidence="3" id="KW-0677">Repeat</keyword>
<dbReference type="PROSITE" id="PS51644">
    <property type="entry name" value="HTH_OST"/>
    <property type="match status" value="2"/>
</dbReference>
<comment type="subcellular location">
    <subcellularLocation>
        <location evidence="1">Cytoplasm</location>
    </subcellularLocation>
</comment>
<evidence type="ECO:0000313" key="8">
    <source>
        <dbReference type="RefSeq" id="XP_033177570.1"/>
    </source>
</evidence>
<gene>
    <name evidence="8" type="primary">LOC100741747</name>
</gene>
<dbReference type="OMA" id="VMFYDYG"/>
<feature type="domain" description="HTH OST-type" evidence="6">
    <location>
        <begin position="7"/>
        <end position="80"/>
    </location>
</feature>
<dbReference type="GO" id="GO:0007283">
    <property type="term" value="P:spermatogenesis"/>
    <property type="evidence" value="ECO:0007669"/>
    <property type="project" value="UniProtKB-KW"/>
</dbReference>
<dbReference type="InterPro" id="IPR041966">
    <property type="entry name" value="LOTUS-like"/>
</dbReference>
<evidence type="ECO:0000313" key="7">
    <source>
        <dbReference type="Proteomes" id="UP000515180"/>
    </source>
</evidence>
<evidence type="ECO:0000256" key="5">
    <source>
        <dbReference type="SAM" id="Coils"/>
    </source>
</evidence>
<evidence type="ECO:0000256" key="2">
    <source>
        <dbReference type="ARBA" id="ARBA00022490"/>
    </source>
</evidence>
<keyword evidence="2" id="KW-0963">Cytoplasm</keyword>
<name>A0A6P8L1I8_BOMIM</name>
<dbReference type="CDD" id="cd09972">
    <property type="entry name" value="LOTUS_TDRD_OSKAR"/>
    <property type="match status" value="1"/>
</dbReference>
<dbReference type="PANTHER" id="PTHR22948:SF76">
    <property type="entry name" value="FI20010P1-RELATED"/>
    <property type="match status" value="1"/>
</dbReference>
<sequence>MQVDLQKRENTQTTILALLITRKGGCTLKQLNNDYYELEGEHIPWKDLGYNSLLSFLHSMSKTVQIEHRDSTIIIRGIASEKSKHVSKLIAGQKTQKPSVGRKTHKPNHYFPTTAPNRIRIPAEILSKVLSLVKDKPNGLNKDYILQEIHSRMPFVKITMKEMEEQLQELSHRIFQTNNKVYPNRSKVKNFNNLKGRNDMSHSKSKLPIVTAAGNEDSDDMLDCEDVSEVTHLNRTSKPDYTKSDTKTTSTSSFIKETKYQEMQHSNDIKTKFDDDIMKAKENVLDKKDIEILINERIKFRLEKLIQNHSDGIWCADLPEKYLEEYKVSLNYAELGFNSVREFASQLPEIFHCIQPGDTGDFMLYYAKREIPSNKLTKKHEANNVAQLYDIYESSNEEAVPASVSLDTCKKLIPDNVMSIGDYVGCINVADLEQNEEPFIEVIVVEVFTPSFFWIQLRKKQKTFKMFMDDLHKFYTVQYEQYAIPLLVLEKGLNCACVYNGIWHRGIIKAVKPDFQVTVMFYDYGTLKTYSPDAVYYLHKRFSILPAQAIPCGLINTRPCTGSKWSRSATHHFALRTSDIPLVATIATINKEDNSMMVNLTDTLEDEDVHISDWLVEQKLAEYGKMENSVDMSNLLLYVEENLIFMPERCYEKETDIYNGNNEKLSENATDVPLVSPQSVLNDMFIKPSSECTLFDEQEILLAEKNIQDQIFQTNSTFNKSNTNPFLQAETPYGQVNNDRSSQKFMELWNENLQMQIQYLTQINATLRLLLYEVIKSSLKNNSSTYDKSTLNMIKSVLLNINKQMPIFVNPLHVNTESAYENISSNGNVHTEKKTAINKNVDCPVEYVSPATINKQPLTSNFYDRIHSHIDSSQNNYIQDEDRNLNTVNYNSLIFGSNDTNAINQSLLNQQMSVTSCVSPGFGKFSNKCFTSTDLSTPIEHSMHNGTSFKETNPFRLSLAENVKPFNHNWNVDDNINTTSKSIISGQSTERSAHQKEMENQCFSSSKKSFIDDDLQFVKEIYKQEPVQANGISNFNQLSCVQSNGFVISEENLNCRSINENVIFPPNYDFSSSRSSSLLPVNISEYFHLANNTNIDEKHLTRCSLTSHTLYNSSPIMELNEAHNAQKSVISSVDVWSKPLKDTTESNNYSKICWVSENNEEEVICNKDQQGNRIQNFIPDDTSDFEVDAYNAGAKNSYLKKTEFTVGKVIYVPKCLSANCRMFFRAVELPKQIIHIFYYQEEGWLLVDEFIQVLTESETTIDMAKLLYAFNIYVQFKEIDRTKNSIEFIKSGSILSKATYDIINGSDKLCLIPLKSLLKVLYKLEIISYKDINNIFVHEQIVNGSTKHKIWLIINAYGEFKYYIENRQ</sequence>
<dbReference type="InterPro" id="IPR025605">
    <property type="entry name" value="OST-HTH/LOTUS_dom"/>
</dbReference>
<evidence type="ECO:0000256" key="4">
    <source>
        <dbReference type="ARBA" id="ARBA00022871"/>
    </source>
</evidence>
<proteinExistence type="predicted"/>
<reference evidence="8" key="1">
    <citation type="submission" date="2025-08" db="UniProtKB">
        <authorList>
            <consortium name="RefSeq"/>
        </authorList>
    </citation>
    <scope>IDENTIFICATION</scope>
</reference>
<dbReference type="InterPro" id="IPR050621">
    <property type="entry name" value="Tudor_domain_containing"/>
</dbReference>
<dbReference type="InterPro" id="IPR035437">
    <property type="entry name" value="SNase_OB-fold_sf"/>
</dbReference>
<feature type="domain" description="HTH OST-type" evidence="6">
    <location>
        <begin position="294"/>
        <end position="368"/>
    </location>
</feature>
<dbReference type="RefSeq" id="XP_033177570.1">
    <property type="nucleotide sequence ID" value="XM_033321679.1"/>
</dbReference>
<dbReference type="GeneID" id="100741747"/>
<dbReference type="PANTHER" id="PTHR22948">
    <property type="entry name" value="TUDOR DOMAIN CONTAINING PROTEIN"/>
    <property type="match status" value="1"/>
</dbReference>
<keyword evidence="5" id="KW-0175">Coiled coil</keyword>
<keyword evidence="7" id="KW-1185">Reference proteome</keyword>
<dbReference type="Proteomes" id="UP000515180">
    <property type="component" value="Unplaced"/>
</dbReference>
<dbReference type="GO" id="GO:0030154">
    <property type="term" value="P:cell differentiation"/>
    <property type="evidence" value="ECO:0007669"/>
    <property type="project" value="UniProtKB-ARBA"/>
</dbReference>
<dbReference type="Pfam" id="PF12872">
    <property type="entry name" value="OST-HTH"/>
    <property type="match status" value="2"/>
</dbReference>
<evidence type="ECO:0000256" key="1">
    <source>
        <dbReference type="ARBA" id="ARBA00004496"/>
    </source>
</evidence>
<dbReference type="Pfam" id="PF00567">
    <property type="entry name" value="TUDOR"/>
    <property type="match status" value="1"/>
</dbReference>